<organism evidence="2 3">
    <name type="scientific">Danaus plexippus plexippus</name>
    <dbReference type="NCBI Taxonomy" id="278856"/>
    <lineage>
        <taxon>Eukaryota</taxon>
        <taxon>Metazoa</taxon>
        <taxon>Ecdysozoa</taxon>
        <taxon>Arthropoda</taxon>
        <taxon>Hexapoda</taxon>
        <taxon>Insecta</taxon>
        <taxon>Pterygota</taxon>
        <taxon>Neoptera</taxon>
        <taxon>Endopterygota</taxon>
        <taxon>Lepidoptera</taxon>
        <taxon>Glossata</taxon>
        <taxon>Ditrysia</taxon>
        <taxon>Papilionoidea</taxon>
        <taxon>Nymphalidae</taxon>
        <taxon>Danainae</taxon>
        <taxon>Danaini</taxon>
        <taxon>Danaina</taxon>
        <taxon>Danaus</taxon>
        <taxon>Danaus</taxon>
    </lineage>
</organism>
<feature type="region of interest" description="Disordered" evidence="1">
    <location>
        <begin position="130"/>
        <end position="168"/>
    </location>
</feature>
<dbReference type="KEGG" id="dpl:KGM_201896"/>
<accession>A0A212F7Y4</accession>
<gene>
    <name evidence="2" type="ORF">KGM_201896</name>
</gene>
<dbReference type="OrthoDB" id="7741006at2759"/>
<dbReference type="Proteomes" id="UP000007151">
    <property type="component" value="Unassembled WGS sequence"/>
</dbReference>
<name>A0A212F7Y4_DANPL</name>
<evidence type="ECO:0000256" key="1">
    <source>
        <dbReference type="SAM" id="MobiDB-lite"/>
    </source>
</evidence>
<dbReference type="eggNOG" id="ENOG502T6RN">
    <property type="taxonomic scope" value="Eukaryota"/>
</dbReference>
<proteinExistence type="predicted"/>
<evidence type="ECO:0000313" key="2">
    <source>
        <dbReference type="EMBL" id="OWR49831.1"/>
    </source>
</evidence>
<reference evidence="2 3" key="1">
    <citation type="journal article" date="2011" name="Cell">
        <title>The monarch butterfly genome yields insights into long-distance migration.</title>
        <authorList>
            <person name="Zhan S."/>
            <person name="Merlin C."/>
            <person name="Boore J.L."/>
            <person name="Reppert S.M."/>
        </authorList>
    </citation>
    <scope>NUCLEOTIDE SEQUENCE [LARGE SCALE GENOMIC DNA]</scope>
    <source>
        <strain evidence="2">F-2</strain>
    </source>
</reference>
<protein>
    <submittedName>
        <fullName evidence="2">Uncharacterized protein</fullName>
    </submittedName>
</protein>
<sequence>MSLCARDDSKPLLPSPSIIAEEPHPRDSPAAIQTVENIRLQSYREVKENITVNTPSGEVLASQNRATIVSRLDLITSISPTRNKILELLRPEDPGKDTLEAIVRPTPRRLVRPYDEDTRRFLQRALLPPDSQQFSRLSKSDSDQRRSVAENERDEIDNKQKREIHDFKKERSLAEELREAEEDEKSGPHIRKQLLREFRKRGGGTREAMERDRLGKLALAVEDDEEIDEDYSLSAAARKLDALLVESRNLHEELAGIHQDIQTQCARACRCTAAARALSAESRALRYLDDVVALLRGDLDAARRTRAWPFAFGARQPGRNYII</sequence>
<comment type="caution">
    <text evidence="2">The sequence shown here is derived from an EMBL/GenBank/DDBJ whole genome shotgun (WGS) entry which is preliminary data.</text>
</comment>
<dbReference type="EMBL" id="AGBW02009824">
    <property type="protein sequence ID" value="OWR49831.1"/>
    <property type="molecule type" value="Genomic_DNA"/>
</dbReference>
<keyword evidence="3" id="KW-1185">Reference proteome</keyword>
<evidence type="ECO:0000313" key="3">
    <source>
        <dbReference type="Proteomes" id="UP000007151"/>
    </source>
</evidence>
<dbReference type="AlphaFoldDB" id="A0A212F7Y4"/>
<feature type="compositionally biased region" description="Basic and acidic residues" evidence="1">
    <location>
        <begin position="138"/>
        <end position="168"/>
    </location>
</feature>
<feature type="region of interest" description="Disordered" evidence="1">
    <location>
        <begin position="1"/>
        <end position="28"/>
    </location>
</feature>
<feature type="compositionally biased region" description="Basic and acidic residues" evidence="1">
    <location>
        <begin position="1"/>
        <end position="10"/>
    </location>
</feature>